<comment type="caution">
    <text evidence="1">The sequence shown here is derived from an EMBL/GenBank/DDBJ whole genome shotgun (WGS) entry which is preliminary data.</text>
</comment>
<dbReference type="RefSeq" id="WP_157561613.1">
    <property type="nucleotide sequence ID" value="NZ_WQKZ01000001.1"/>
</dbReference>
<evidence type="ECO:0000313" key="1">
    <source>
        <dbReference type="EMBL" id="MVN74831.1"/>
    </source>
</evidence>
<evidence type="ECO:0000313" key="2">
    <source>
        <dbReference type="Proteomes" id="UP000441336"/>
    </source>
</evidence>
<gene>
    <name evidence="1" type="ORF">GO988_00670</name>
</gene>
<protein>
    <submittedName>
        <fullName evidence="1">Uncharacterized protein</fullName>
    </submittedName>
</protein>
<reference evidence="1 2" key="1">
    <citation type="submission" date="2019-12" db="EMBL/GenBank/DDBJ databases">
        <title>Hymenobacter sp. HMF4947 Genome sequencing and assembly.</title>
        <authorList>
            <person name="Kang H."/>
            <person name="Cha I."/>
            <person name="Kim H."/>
            <person name="Joh K."/>
        </authorList>
    </citation>
    <scope>NUCLEOTIDE SEQUENCE [LARGE SCALE GENOMIC DNA]</scope>
    <source>
        <strain evidence="1 2">HMF4947</strain>
    </source>
</reference>
<dbReference type="EMBL" id="WQKZ01000001">
    <property type="protein sequence ID" value="MVN74831.1"/>
    <property type="molecule type" value="Genomic_DNA"/>
</dbReference>
<dbReference type="Proteomes" id="UP000441336">
    <property type="component" value="Unassembled WGS sequence"/>
</dbReference>
<organism evidence="1 2">
    <name type="scientific">Hymenobacter ginkgonis</name>
    <dbReference type="NCBI Taxonomy" id="2682976"/>
    <lineage>
        <taxon>Bacteria</taxon>
        <taxon>Pseudomonadati</taxon>
        <taxon>Bacteroidota</taxon>
        <taxon>Cytophagia</taxon>
        <taxon>Cytophagales</taxon>
        <taxon>Hymenobacteraceae</taxon>
        <taxon>Hymenobacter</taxon>
    </lineage>
</organism>
<proteinExistence type="predicted"/>
<dbReference type="AlphaFoldDB" id="A0A7K1T9K5"/>
<sequence>MRPNDLPERWKVKLQDHLIAIGSKYKTLGSGDFPRDNVVRINFEDESKVEFRYAFIINAPELQEICVFTEHCGYHIFHSYDELNVVIEDPSDSLENY</sequence>
<keyword evidence="2" id="KW-1185">Reference proteome</keyword>
<name>A0A7K1T9K5_9BACT</name>
<accession>A0A7K1T9K5</accession>